<evidence type="ECO:0000313" key="5">
    <source>
        <dbReference type="EMBL" id="KAK8383453.1"/>
    </source>
</evidence>
<gene>
    <name evidence="4" type="ORF">O3P69_008278</name>
    <name evidence="5" type="ORF">O3P69_015725</name>
</gene>
<evidence type="ECO:0000256" key="3">
    <source>
        <dbReference type="SAM" id="MobiDB-lite"/>
    </source>
</evidence>
<dbReference type="PANTHER" id="PTHR12236">
    <property type="entry name" value="STRUCTURAL CONTITUENT OF CUTICLE"/>
    <property type="match status" value="1"/>
</dbReference>
<feature type="region of interest" description="Disordered" evidence="3">
    <location>
        <begin position="133"/>
        <end position="152"/>
    </location>
</feature>
<evidence type="ECO:0000313" key="4">
    <source>
        <dbReference type="EMBL" id="KAK8372732.1"/>
    </source>
</evidence>
<dbReference type="GO" id="GO:0031012">
    <property type="term" value="C:extracellular matrix"/>
    <property type="evidence" value="ECO:0007669"/>
    <property type="project" value="TreeGrafter"/>
</dbReference>
<evidence type="ECO:0000256" key="2">
    <source>
        <dbReference type="PROSITE-ProRule" id="PRU00497"/>
    </source>
</evidence>
<name>A0AAW0T7Y7_SCYPA</name>
<evidence type="ECO:0000313" key="6">
    <source>
        <dbReference type="Proteomes" id="UP001487740"/>
    </source>
</evidence>
<keyword evidence="6" id="KW-1185">Reference proteome</keyword>
<dbReference type="AlphaFoldDB" id="A0AAW0T7Y7"/>
<sequence>MHNTSRDAGSQHSTSTSSILCSSRTALQMVLLRDATQRLVKQRTKRRRRDKNSTPVLAAAGIYWKRGPGASQSASASTPHTMNAKIAILLALVAVVAADSDEFRGYGAPRRSSEESYESSEAQYNFQWAVDHDPSSNEYGHQEARDGDNTKGSYYVELPDGRVQNVAYYVNGGSGYIADVTYTGSAESFESDESNESFRYYGSNESKLKTGPAQRTAQRLVKQRTKRRRRDKNSTPVLAAAGIYWKRGPGASQSASASTPHTMNAKIAILLALVAVVAADSDEFRGYGAPRRSSEESYESSEAQYNFQWSVDHDPSSNEYGHQEARDGDNTKGSYYVELPDGRVQNVAYQVNGGSGYLADVTYTGSAESFESDESNESFRYYGSN</sequence>
<dbReference type="Proteomes" id="UP001487740">
    <property type="component" value="Unassembled WGS sequence"/>
</dbReference>
<dbReference type="GO" id="GO:0042302">
    <property type="term" value="F:structural constituent of cuticle"/>
    <property type="evidence" value="ECO:0007669"/>
    <property type="project" value="UniProtKB-UniRule"/>
</dbReference>
<dbReference type="PANTHER" id="PTHR12236:SF79">
    <property type="entry name" value="CUTICULAR PROTEIN 50CB-RELATED"/>
    <property type="match status" value="1"/>
</dbReference>
<dbReference type="InterPro" id="IPR000618">
    <property type="entry name" value="Insect_cuticle"/>
</dbReference>
<dbReference type="InterPro" id="IPR051217">
    <property type="entry name" value="Insect_Cuticle_Struc_Prot"/>
</dbReference>
<keyword evidence="1 2" id="KW-0193">Cuticle</keyword>
<reference evidence="5 6" key="1">
    <citation type="submission" date="2023-03" db="EMBL/GenBank/DDBJ databases">
        <title>High-quality genome of Scylla paramamosain provides insights in environmental adaptation.</title>
        <authorList>
            <person name="Zhang L."/>
        </authorList>
    </citation>
    <scope>NUCLEOTIDE SEQUENCE [LARGE SCALE GENOMIC DNA]</scope>
    <source>
        <strain evidence="5">LZ_2023a</strain>
        <tissue evidence="5">Muscle</tissue>
    </source>
</reference>
<comment type="caution">
    <text evidence="5">The sequence shown here is derived from an EMBL/GenBank/DDBJ whole genome shotgun (WGS) entry which is preliminary data.</text>
</comment>
<dbReference type="PROSITE" id="PS51155">
    <property type="entry name" value="CHIT_BIND_RR_2"/>
    <property type="match status" value="2"/>
</dbReference>
<dbReference type="EMBL" id="JARAKH010001618">
    <property type="protein sequence ID" value="KAK8372732.1"/>
    <property type="molecule type" value="Genomic_DNA"/>
</dbReference>
<evidence type="ECO:0000256" key="1">
    <source>
        <dbReference type="ARBA" id="ARBA00022460"/>
    </source>
</evidence>
<organism evidence="5 6">
    <name type="scientific">Scylla paramamosain</name>
    <name type="common">Mud crab</name>
    <dbReference type="NCBI Taxonomy" id="85552"/>
    <lineage>
        <taxon>Eukaryota</taxon>
        <taxon>Metazoa</taxon>
        <taxon>Ecdysozoa</taxon>
        <taxon>Arthropoda</taxon>
        <taxon>Crustacea</taxon>
        <taxon>Multicrustacea</taxon>
        <taxon>Malacostraca</taxon>
        <taxon>Eumalacostraca</taxon>
        <taxon>Eucarida</taxon>
        <taxon>Decapoda</taxon>
        <taxon>Pleocyemata</taxon>
        <taxon>Brachyura</taxon>
        <taxon>Eubrachyura</taxon>
        <taxon>Portunoidea</taxon>
        <taxon>Portunidae</taxon>
        <taxon>Portuninae</taxon>
        <taxon>Scylla</taxon>
    </lineage>
</organism>
<dbReference type="Pfam" id="PF00379">
    <property type="entry name" value="Chitin_bind_4"/>
    <property type="match status" value="2"/>
</dbReference>
<dbReference type="EMBL" id="JARAKH010000036">
    <property type="protein sequence ID" value="KAK8383453.1"/>
    <property type="molecule type" value="Genomic_DNA"/>
</dbReference>
<protein>
    <recommendedName>
        <fullName evidence="7">Pro-resilin</fullName>
    </recommendedName>
</protein>
<feature type="region of interest" description="Disordered" evidence="3">
    <location>
        <begin position="311"/>
        <end position="333"/>
    </location>
</feature>
<feature type="compositionally biased region" description="Basic and acidic residues" evidence="3">
    <location>
        <begin position="133"/>
        <end position="149"/>
    </location>
</feature>
<dbReference type="GO" id="GO:0005615">
    <property type="term" value="C:extracellular space"/>
    <property type="evidence" value="ECO:0007669"/>
    <property type="project" value="TreeGrafter"/>
</dbReference>
<accession>A0AAW0T7Y7</accession>
<evidence type="ECO:0008006" key="7">
    <source>
        <dbReference type="Google" id="ProtNLM"/>
    </source>
</evidence>
<proteinExistence type="predicted"/>
<feature type="compositionally biased region" description="Basic and acidic residues" evidence="3">
    <location>
        <begin position="311"/>
        <end position="330"/>
    </location>
</feature>